<sequence length="161" mass="17897">MYEEGRCVYLEACSFDFAKKAVRGMEKRGKLGLAAFDARPVGYSAEKRRGLGPWRTSRLECQRVLAGMHRKGSPVEQQECITVKGRTVHITVEKMQELLALLESIKESPALPQGKALSNSSEVSCGGVEERQQPAQRGLFTQLRDMTLVKPLGRLNGTSRM</sequence>
<name>A0A7J6QHB7_PEROL</name>
<reference evidence="1 2" key="1">
    <citation type="submission" date="2020-04" db="EMBL/GenBank/DDBJ databases">
        <title>Perkinsus olseni comparative genomics.</title>
        <authorList>
            <person name="Bogema D.R."/>
        </authorList>
    </citation>
    <scope>NUCLEOTIDE SEQUENCE [LARGE SCALE GENOMIC DNA]</scope>
    <source>
        <strain evidence="1">ATCC PRA-205</strain>
    </source>
</reference>
<evidence type="ECO:0000313" key="1">
    <source>
        <dbReference type="EMBL" id="KAF4707501.1"/>
    </source>
</evidence>
<accession>A0A7J6QHB7</accession>
<evidence type="ECO:0000313" key="2">
    <source>
        <dbReference type="Proteomes" id="UP000574390"/>
    </source>
</evidence>
<gene>
    <name evidence="1" type="ORF">FOZ62_027189</name>
</gene>
<comment type="caution">
    <text evidence="1">The sequence shown here is derived from an EMBL/GenBank/DDBJ whole genome shotgun (WGS) entry which is preliminary data.</text>
</comment>
<dbReference type="EMBL" id="JABANM010029724">
    <property type="protein sequence ID" value="KAF4707501.1"/>
    <property type="molecule type" value="Genomic_DNA"/>
</dbReference>
<dbReference type="AlphaFoldDB" id="A0A7J6QHB7"/>
<proteinExistence type="predicted"/>
<organism evidence="1 2">
    <name type="scientific">Perkinsus olseni</name>
    <name type="common">Perkinsus atlanticus</name>
    <dbReference type="NCBI Taxonomy" id="32597"/>
    <lineage>
        <taxon>Eukaryota</taxon>
        <taxon>Sar</taxon>
        <taxon>Alveolata</taxon>
        <taxon>Perkinsozoa</taxon>
        <taxon>Perkinsea</taxon>
        <taxon>Perkinsida</taxon>
        <taxon>Perkinsidae</taxon>
        <taxon>Perkinsus</taxon>
    </lineage>
</organism>
<protein>
    <submittedName>
        <fullName evidence="1">Uncharacterized protein</fullName>
    </submittedName>
</protein>
<dbReference type="Proteomes" id="UP000574390">
    <property type="component" value="Unassembled WGS sequence"/>
</dbReference>